<keyword evidence="7" id="KW-0067">ATP-binding</keyword>
<reference evidence="13" key="1">
    <citation type="submission" date="2020-11" db="EMBL/GenBank/DDBJ databases">
        <authorList>
            <person name="Tran Van P."/>
        </authorList>
    </citation>
    <scope>NUCLEOTIDE SEQUENCE</scope>
</reference>
<feature type="repeat" description="WD" evidence="8">
    <location>
        <begin position="548"/>
        <end position="588"/>
    </location>
</feature>
<dbReference type="InterPro" id="IPR036322">
    <property type="entry name" value="WD40_repeat_dom_sf"/>
</dbReference>
<dbReference type="Pfam" id="PF00270">
    <property type="entry name" value="DEAD"/>
    <property type="match status" value="1"/>
</dbReference>
<evidence type="ECO:0000256" key="5">
    <source>
        <dbReference type="ARBA" id="ARBA00022801"/>
    </source>
</evidence>
<feature type="domain" description="DEAD-box RNA helicase Q" evidence="12">
    <location>
        <begin position="65"/>
        <end position="93"/>
    </location>
</feature>
<dbReference type="CDD" id="cd18787">
    <property type="entry name" value="SF2_C_DEAD"/>
    <property type="match status" value="1"/>
</dbReference>
<sequence length="608" mass="68698">MKTIGKWLSIGSRHELTRDCFITRRLLSSLSTSVTTDDGSIVDVQKYRQQHDIQCFGDRIPDPIQSFDSYKWPPKLAQKIKQLEFITPTPIQSQSLPVIFSSRDLVAIASSGSGKTLCFVLPALLRTLIAGLDRWPKCLILSPTRELTHQIQTVVDKFHFARSVCLYGDVSFEVQSMLLKRGNPHIVIATPSRLKTILETGIARLDYVDFIIVDEADLMLRMGLGSDFQYIMNALPAKRQTLMFSATWPQSVQSMADQFLKDYVRVNVGKTRSNQSLTVNKNIEQTIKVCKECDKEKILLDIMNEFVPTISGFIKTIIFVRHKKTADRLVRSLAQDSFPARAFHSNKHQRERDYVIREFRRGNISIIVATDVASRGLDFKDVKLVINYDFPSNLEDYTHRIGRTGRHKEKGRAVTLFTSKNIIHKTSLIELLTEADQNRSTESEDTSEMPEECQVIKSSICELTGHQSVVISCDWISGVDQCVTASWDHTANIYDFHTGQLVVQLAGHDQELTDVCAHGSARLIVTSSHDTTFRLWDFRDAIHSVSVFQGHTESVMSASFLGTDKVISGADDRTVKVWDLRNMRAALTSIYVESPINKFAVSEADNLI</sequence>
<dbReference type="SUPFAM" id="SSF50978">
    <property type="entry name" value="WD40 repeat-like"/>
    <property type="match status" value="1"/>
</dbReference>
<evidence type="ECO:0000259" key="12">
    <source>
        <dbReference type="PROSITE" id="PS51195"/>
    </source>
</evidence>
<dbReference type="InterPro" id="IPR020472">
    <property type="entry name" value="WD40_PAC1"/>
</dbReference>
<dbReference type="InterPro" id="IPR001680">
    <property type="entry name" value="WD40_rpt"/>
</dbReference>
<dbReference type="SMART" id="SM00490">
    <property type="entry name" value="HELICc"/>
    <property type="match status" value="1"/>
</dbReference>
<dbReference type="Gene3D" id="3.40.50.300">
    <property type="entry name" value="P-loop containing nucleotide triphosphate hydrolases"/>
    <property type="match status" value="2"/>
</dbReference>
<dbReference type="PROSITE" id="PS51195">
    <property type="entry name" value="Q_MOTIF"/>
    <property type="match status" value="1"/>
</dbReference>
<dbReference type="PROSITE" id="PS50082">
    <property type="entry name" value="WD_REPEATS_2"/>
    <property type="match status" value="2"/>
</dbReference>
<dbReference type="InterPro" id="IPR001650">
    <property type="entry name" value="Helicase_C-like"/>
</dbReference>
<dbReference type="CDD" id="cd00268">
    <property type="entry name" value="DEADc"/>
    <property type="match status" value="1"/>
</dbReference>
<dbReference type="InterPro" id="IPR015943">
    <property type="entry name" value="WD40/YVTN_repeat-like_dom_sf"/>
</dbReference>
<dbReference type="PROSITE" id="PS00678">
    <property type="entry name" value="WD_REPEATS_1"/>
    <property type="match status" value="1"/>
</dbReference>
<evidence type="ECO:0000256" key="2">
    <source>
        <dbReference type="ARBA" id="ARBA00022574"/>
    </source>
</evidence>
<keyword evidence="2 8" id="KW-0853">WD repeat</keyword>
<dbReference type="PRINTS" id="PR00320">
    <property type="entry name" value="GPROTEINBRPT"/>
</dbReference>
<dbReference type="InterPro" id="IPR019775">
    <property type="entry name" value="WD40_repeat_CS"/>
</dbReference>
<feature type="domain" description="Helicase C-terminal" evidence="11">
    <location>
        <begin position="294"/>
        <end position="452"/>
    </location>
</feature>
<evidence type="ECO:0000256" key="7">
    <source>
        <dbReference type="ARBA" id="ARBA00022840"/>
    </source>
</evidence>
<keyword evidence="14" id="KW-1185">Reference proteome</keyword>
<evidence type="ECO:0000256" key="8">
    <source>
        <dbReference type="PROSITE-ProRule" id="PRU00221"/>
    </source>
</evidence>
<keyword evidence="5" id="KW-0378">Hydrolase</keyword>
<keyword evidence="6" id="KW-0347">Helicase</keyword>
<dbReference type="FunFam" id="3.40.50.300:FF:000008">
    <property type="entry name" value="ATP-dependent RNA helicase RhlB"/>
    <property type="match status" value="1"/>
</dbReference>
<dbReference type="EMBL" id="CAJPIZ010014715">
    <property type="protein sequence ID" value="CAG2114901.1"/>
    <property type="molecule type" value="Genomic_DNA"/>
</dbReference>
<dbReference type="Pfam" id="PF00400">
    <property type="entry name" value="WD40"/>
    <property type="match status" value="3"/>
</dbReference>
<feature type="non-terminal residue" evidence="13">
    <location>
        <position position="608"/>
    </location>
</feature>
<dbReference type="Pfam" id="PF00271">
    <property type="entry name" value="Helicase_C"/>
    <property type="match status" value="1"/>
</dbReference>
<feature type="domain" description="Helicase ATP-binding" evidence="10">
    <location>
        <begin position="96"/>
        <end position="266"/>
    </location>
</feature>
<dbReference type="InterPro" id="IPR014014">
    <property type="entry name" value="RNA_helicase_DEAD_Q_motif"/>
</dbReference>
<dbReference type="GO" id="GO:0003724">
    <property type="term" value="F:RNA helicase activity"/>
    <property type="evidence" value="ECO:0007669"/>
    <property type="project" value="UniProtKB-EC"/>
</dbReference>
<dbReference type="InterPro" id="IPR027417">
    <property type="entry name" value="P-loop_NTPase"/>
</dbReference>
<protein>
    <recommendedName>
        <fullName evidence="1">RNA helicase</fullName>
        <ecNumber evidence="1">3.6.4.13</ecNumber>
    </recommendedName>
</protein>
<dbReference type="GO" id="GO:0003676">
    <property type="term" value="F:nucleic acid binding"/>
    <property type="evidence" value="ECO:0007669"/>
    <property type="project" value="InterPro"/>
</dbReference>
<dbReference type="PANTHER" id="PTHR47958">
    <property type="entry name" value="ATP-DEPENDENT RNA HELICASE DBP3"/>
    <property type="match status" value="1"/>
</dbReference>
<dbReference type="EMBL" id="OC869290">
    <property type="protein sequence ID" value="CAD7634471.1"/>
    <property type="molecule type" value="Genomic_DNA"/>
</dbReference>
<dbReference type="InterPro" id="IPR011545">
    <property type="entry name" value="DEAD/DEAH_box_helicase_dom"/>
</dbReference>
<feature type="short sequence motif" description="Q motif" evidence="9">
    <location>
        <begin position="65"/>
        <end position="93"/>
    </location>
</feature>
<dbReference type="InterPro" id="IPR014001">
    <property type="entry name" value="Helicase_ATP-bd"/>
</dbReference>
<evidence type="ECO:0000259" key="11">
    <source>
        <dbReference type="PROSITE" id="PS51194"/>
    </source>
</evidence>
<dbReference type="OrthoDB" id="6508590at2759"/>
<dbReference type="EC" id="3.6.4.13" evidence="1"/>
<keyword evidence="3" id="KW-0677">Repeat</keyword>
<dbReference type="SMART" id="SM00320">
    <property type="entry name" value="WD40"/>
    <property type="match status" value="3"/>
</dbReference>
<dbReference type="PROSITE" id="PS51194">
    <property type="entry name" value="HELICASE_CTER"/>
    <property type="match status" value="1"/>
</dbReference>
<evidence type="ECO:0000256" key="4">
    <source>
        <dbReference type="ARBA" id="ARBA00022741"/>
    </source>
</evidence>
<organism evidence="13">
    <name type="scientific">Medioppia subpectinata</name>
    <dbReference type="NCBI Taxonomy" id="1979941"/>
    <lineage>
        <taxon>Eukaryota</taxon>
        <taxon>Metazoa</taxon>
        <taxon>Ecdysozoa</taxon>
        <taxon>Arthropoda</taxon>
        <taxon>Chelicerata</taxon>
        <taxon>Arachnida</taxon>
        <taxon>Acari</taxon>
        <taxon>Acariformes</taxon>
        <taxon>Sarcoptiformes</taxon>
        <taxon>Oribatida</taxon>
        <taxon>Brachypylina</taxon>
        <taxon>Oppioidea</taxon>
        <taxon>Oppiidae</taxon>
        <taxon>Medioppia</taxon>
    </lineage>
</organism>
<dbReference type="SUPFAM" id="SSF52540">
    <property type="entry name" value="P-loop containing nucleoside triphosphate hydrolases"/>
    <property type="match status" value="1"/>
</dbReference>
<dbReference type="PROSITE" id="PS50294">
    <property type="entry name" value="WD_REPEATS_REGION"/>
    <property type="match status" value="2"/>
</dbReference>
<evidence type="ECO:0000256" key="1">
    <source>
        <dbReference type="ARBA" id="ARBA00012552"/>
    </source>
</evidence>
<gene>
    <name evidence="13" type="ORF">OSB1V03_LOCUS14867</name>
</gene>
<dbReference type="PROSITE" id="PS51192">
    <property type="entry name" value="HELICASE_ATP_BIND_1"/>
    <property type="match status" value="1"/>
</dbReference>
<evidence type="ECO:0000256" key="9">
    <source>
        <dbReference type="PROSITE-ProRule" id="PRU00552"/>
    </source>
</evidence>
<dbReference type="SMART" id="SM00487">
    <property type="entry name" value="DEXDc"/>
    <property type="match status" value="1"/>
</dbReference>
<evidence type="ECO:0000313" key="14">
    <source>
        <dbReference type="Proteomes" id="UP000759131"/>
    </source>
</evidence>
<dbReference type="AlphaFoldDB" id="A0A7R9L3I8"/>
<dbReference type="InterPro" id="IPR044742">
    <property type="entry name" value="DEAD/DEAH_RhlB"/>
</dbReference>
<name>A0A7R9L3I8_9ACAR</name>
<accession>A0A7R9L3I8</accession>
<evidence type="ECO:0000256" key="3">
    <source>
        <dbReference type="ARBA" id="ARBA00022737"/>
    </source>
</evidence>
<proteinExistence type="predicted"/>
<feature type="repeat" description="WD" evidence="8">
    <location>
        <begin position="505"/>
        <end position="546"/>
    </location>
</feature>
<dbReference type="Gene3D" id="2.130.10.10">
    <property type="entry name" value="YVTN repeat-like/Quinoprotein amine dehydrogenase"/>
    <property type="match status" value="1"/>
</dbReference>
<dbReference type="Proteomes" id="UP000759131">
    <property type="component" value="Unassembled WGS sequence"/>
</dbReference>
<dbReference type="GO" id="GO:0005524">
    <property type="term" value="F:ATP binding"/>
    <property type="evidence" value="ECO:0007669"/>
    <property type="project" value="UniProtKB-KW"/>
</dbReference>
<dbReference type="GO" id="GO:0016787">
    <property type="term" value="F:hydrolase activity"/>
    <property type="evidence" value="ECO:0007669"/>
    <property type="project" value="UniProtKB-KW"/>
</dbReference>
<keyword evidence="4" id="KW-0547">Nucleotide-binding</keyword>
<evidence type="ECO:0000256" key="6">
    <source>
        <dbReference type="ARBA" id="ARBA00022806"/>
    </source>
</evidence>
<evidence type="ECO:0000259" key="10">
    <source>
        <dbReference type="PROSITE" id="PS51192"/>
    </source>
</evidence>
<evidence type="ECO:0000313" key="13">
    <source>
        <dbReference type="EMBL" id="CAD7634471.1"/>
    </source>
</evidence>